<reference evidence="1 2" key="1">
    <citation type="submission" date="2017-11" db="EMBL/GenBank/DDBJ databases">
        <title>Draft genome of Arthrobacter agilis strain UMCV2, a plant growth-promoting rhizobacterium and biocontrol capacity of phytopathogenic fungi.</title>
        <authorList>
            <person name="Martinez-Camara R."/>
            <person name="Santoyo G."/>
            <person name="Moreno-Hagelsieb G."/>
            <person name="Valencia-Cantero E."/>
        </authorList>
    </citation>
    <scope>NUCLEOTIDE SEQUENCE [LARGE SCALE GENOMIC DNA]</scope>
    <source>
        <strain evidence="1 2">UMCV2</strain>
    </source>
</reference>
<dbReference type="EMBL" id="CP024915">
    <property type="protein sequence ID" value="AUZ88377.1"/>
    <property type="molecule type" value="Genomic_DNA"/>
</dbReference>
<sequence>MEPTPLLPDEEPSVKAIVRAISVLLSAVLVTGAAKPAVEDFPATVDGGAWPAGHVQGIAVDTENEVVYYSFTSMLVKTDLDGAVLGTVTGFTGHLGDLDFNEKDGRVYGSLEYKAAESFYIAIFDVDRITGMDMDAETDGIVTAVYLDEVVQDFTADLDGNGVFDGDIADTPDHRYGSSGIDGVSFGPAFGRKNGRQLLTVAYGVYSNTERTDNDHQVLLQYDVTRRKKYEQPLTQAAPHTSGPATTDGKYFVHTGNTTYGVQNLNYDAFTHTWLLGVYRGVKEHFPNYSLYAVDGSSRPVRGIIEGQRSREEGLLLPLLQQGLHHEPTGIRGWNFTADVGLESLGNGYFYIATQGRVVDDGVTKQTAVLDLYRWTGAPSSPFELVVR</sequence>
<accession>A0A2L0UGM7</accession>
<protein>
    <recommendedName>
        <fullName evidence="3">Phytase-like domain-containing protein</fullName>
    </recommendedName>
</protein>
<dbReference type="Proteomes" id="UP000239187">
    <property type="component" value="Chromosome"/>
</dbReference>
<evidence type="ECO:0000313" key="1">
    <source>
        <dbReference type="EMBL" id="AUZ88377.1"/>
    </source>
</evidence>
<evidence type="ECO:0008006" key="3">
    <source>
        <dbReference type="Google" id="ProtNLM"/>
    </source>
</evidence>
<gene>
    <name evidence="1" type="ORF">CVO76_12580</name>
</gene>
<dbReference type="AlphaFoldDB" id="A0A2L0UGM7"/>
<name>A0A2L0UGM7_9MICC</name>
<evidence type="ECO:0000313" key="2">
    <source>
        <dbReference type="Proteomes" id="UP000239187"/>
    </source>
</evidence>
<proteinExistence type="predicted"/>
<organism evidence="1 2">
    <name type="scientific">Arthrobacter agilis</name>
    <dbReference type="NCBI Taxonomy" id="37921"/>
    <lineage>
        <taxon>Bacteria</taxon>
        <taxon>Bacillati</taxon>
        <taxon>Actinomycetota</taxon>
        <taxon>Actinomycetes</taxon>
        <taxon>Micrococcales</taxon>
        <taxon>Micrococcaceae</taxon>
        <taxon>Arthrobacter</taxon>
    </lineage>
</organism>